<keyword evidence="3" id="KW-0648">Protein biosynthesis</keyword>
<sequence length="391" mass="41447">MNLLPVILLASVALFAVPSAGQGTALAAALLARRNRYRYNYYRYPYSYYYPNYRPQGQGQASGKDEGSSADKDKGSDEDKSISSDKDQGSHSGQGQGSHPGQGQGSHPSDKGQGSHPSDKGQGSSSGEGGRPSGQGRRPSDQGQRKKQPRSLCPPDPVMRSLNSKPVKSKGGKCQFDQVASITTLGGQTVACNAALTKAKVDGVMKKTFVTSALCSSMVDQLVDNPKAGLEMRLGSKTFSLKYPFKTKVGPDGLAFLDLPEDSPILTGLDKCEKPSCAFNPDTMEDKVDMGDCKMISHGATDNKEYKFKGKHQVDLIANPFGCSELPDMFGAANTKCMESKSGQDVFCVGDNGAPIYCKAPSTDEWILIGVAAGQNSCGGTSEIKVIPVAT</sequence>
<feature type="region of interest" description="Disordered" evidence="1">
    <location>
        <begin position="55"/>
        <end position="172"/>
    </location>
</feature>
<evidence type="ECO:0000313" key="3">
    <source>
        <dbReference type="EMBL" id="GFR71162.1"/>
    </source>
</evidence>
<dbReference type="GO" id="GO:0003743">
    <property type="term" value="F:translation initiation factor activity"/>
    <property type="evidence" value="ECO:0007669"/>
    <property type="project" value="UniProtKB-KW"/>
</dbReference>
<feature type="compositionally biased region" description="Gly residues" evidence="1">
    <location>
        <begin position="92"/>
        <end position="104"/>
    </location>
</feature>
<feature type="chain" id="PRO_5043864867" evidence="2">
    <location>
        <begin position="22"/>
        <end position="391"/>
    </location>
</feature>
<accession>A0AAV4FD27</accession>
<feature type="signal peptide" evidence="2">
    <location>
        <begin position="1"/>
        <end position="21"/>
    </location>
</feature>
<protein>
    <submittedName>
        <fullName evidence="3">Translation initiation factor IF-2</fullName>
    </submittedName>
</protein>
<keyword evidence="3" id="KW-0396">Initiation factor</keyword>
<keyword evidence="4" id="KW-1185">Reference proteome</keyword>
<feature type="compositionally biased region" description="Basic and acidic residues" evidence="1">
    <location>
        <begin position="63"/>
        <end position="89"/>
    </location>
</feature>
<proteinExistence type="predicted"/>
<dbReference type="InterPro" id="IPR009003">
    <property type="entry name" value="Peptidase_S1_PA"/>
</dbReference>
<feature type="compositionally biased region" description="Gly residues" evidence="1">
    <location>
        <begin position="124"/>
        <end position="133"/>
    </location>
</feature>
<dbReference type="InterPro" id="IPR043504">
    <property type="entry name" value="Peptidase_S1_PA_chymotrypsin"/>
</dbReference>
<organism evidence="3 4">
    <name type="scientific">Elysia marginata</name>
    <dbReference type="NCBI Taxonomy" id="1093978"/>
    <lineage>
        <taxon>Eukaryota</taxon>
        <taxon>Metazoa</taxon>
        <taxon>Spiralia</taxon>
        <taxon>Lophotrochozoa</taxon>
        <taxon>Mollusca</taxon>
        <taxon>Gastropoda</taxon>
        <taxon>Heterobranchia</taxon>
        <taxon>Euthyneura</taxon>
        <taxon>Panpulmonata</taxon>
        <taxon>Sacoglossa</taxon>
        <taxon>Placobranchoidea</taxon>
        <taxon>Plakobranchidae</taxon>
        <taxon>Elysia</taxon>
    </lineage>
</organism>
<evidence type="ECO:0000256" key="1">
    <source>
        <dbReference type="SAM" id="MobiDB-lite"/>
    </source>
</evidence>
<dbReference type="EMBL" id="BMAT01004261">
    <property type="protein sequence ID" value="GFR71162.1"/>
    <property type="molecule type" value="Genomic_DNA"/>
</dbReference>
<name>A0AAV4FD27_9GAST</name>
<keyword evidence="2" id="KW-0732">Signal</keyword>
<dbReference type="Gene3D" id="2.40.10.10">
    <property type="entry name" value="Trypsin-like serine proteases"/>
    <property type="match status" value="1"/>
</dbReference>
<comment type="caution">
    <text evidence="3">The sequence shown here is derived from an EMBL/GenBank/DDBJ whole genome shotgun (WGS) entry which is preliminary data.</text>
</comment>
<evidence type="ECO:0000256" key="2">
    <source>
        <dbReference type="SAM" id="SignalP"/>
    </source>
</evidence>
<reference evidence="3 4" key="1">
    <citation type="journal article" date="2021" name="Elife">
        <title>Chloroplast acquisition without the gene transfer in kleptoplastic sea slugs, Plakobranchus ocellatus.</title>
        <authorList>
            <person name="Maeda T."/>
            <person name="Takahashi S."/>
            <person name="Yoshida T."/>
            <person name="Shimamura S."/>
            <person name="Takaki Y."/>
            <person name="Nagai Y."/>
            <person name="Toyoda A."/>
            <person name="Suzuki Y."/>
            <person name="Arimoto A."/>
            <person name="Ishii H."/>
            <person name="Satoh N."/>
            <person name="Nishiyama T."/>
            <person name="Hasebe M."/>
            <person name="Maruyama T."/>
            <person name="Minagawa J."/>
            <person name="Obokata J."/>
            <person name="Shigenobu S."/>
        </authorList>
    </citation>
    <scope>NUCLEOTIDE SEQUENCE [LARGE SCALE GENOMIC DNA]</scope>
</reference>
<dbReference type="AlphaFoldDB" id="A0AAV4FD27"/>
<dbReference type="Proteomes" id="UP000762676">
    <property type="component" value="Unassembled WGS sequence"/>
</dbReference>
<dbReference type="SUPFAM" id="SSF50494">
    <property type="entry name" value="Trypsin-like serine proteases"/>
    <property type="match status" value="1"/>
</dbReference>
<evidence type="ECO:0000313" key="4">
    <source>
        <dbReference type="Proteomes" id="UP000762676"/>
    </source>
</evidence>
<gene>
    <name evidence="3" type="ORF">ElyMa_002088900</name>
</gene>